<proteinExistence type="predicted"/>
<evidence type="ECO:0000313" key="5">
    <source>
        <dbReference type="Proteomes" id="UP000654370"/>
    </source>
</evidence>
<dbReference type="GO" id="GO:0035591">
    <property type="term" value="F:signaling adaptor activity"/>
    <property type="evidence" value="ECO:0007669"/>
    <property type="project" value="TreeGrafter"/>
</dbReference>
<feature type="region of interest" description="Disordered" evidence="3">
    <location>
        <begin position="232"/>
        <end position="393"/>
    </location>
</feature>
<dbReference type="Gene3D" id="3.80.10.10">
    <property type="entry name" value="Ribonuclease Inhibitor"/>
    <property type="match status" value="4"/>
</dbReference>
<feature type="compositionally biased region" description="Basic and acidic residues" evidence="3">
    <location>
        <begin position="232"/>
        <end position="246"/>
    </location>
</feature>
<keyword evidence="1" id="KW-0433">Leucine-rich repeat</keyword>
<organism evidence="4 5">
    <name type="scientific">Mortierella isabellina</name>
    <name type="common">Filamentous fungus</name>
    <name type="synonym">Umbelopsis isabellina</name>
    <dbReference type="NCBI Taxonomy" id="91625"/>
    <lineage>
        <taxon>Eukaryota</taxon>
        <taxon>Fungi</taxon>
        <taxon>Fungi incertae sedis</taxon>
        <taxon>Mucoromycota</taxon>
        <taxon>Mucoromycotina</taxon>
        <taxon>Umbelopsidomycetes</taxon>
        <taxon>Umbelopsidales</taxon>
        <taxon>Umbelopsidaceae</taxon>
        <taxon>Umbelopsis</taxon>
    </lineage>
</organism>
<dbReference type="OrthoDB" id="7451790at2759"/>
<dbReference type="InterPro" id="IPR003591">
    <property type="entry name" value="Leu-rich_rpt_typical-subtyp"/>
</dbReference>
<feature type="compositionally biased region" description="Polar residues" evidence="3">
    <location>
        <begin position="863"/>
        <end position="878"/>
    </location>
</feature>
<feature type="compositionally biased region" description="Low complexity" evidence="3">
    <location>
        <begin position="881"/>
        <end position="892"/>
    </location>
</feature>
<dbReference type="PANTHER" id="PTHR47566">
    <property type="match status" value="1"/>
</dbReference>
<evidence type="ECO:0000256" key="3">
    <source>
        <dbReference type="SAM" id="MobiDB-lite"/>
    </source>
</evidence>
<dbReference type="SUPFAM" id="SSF52058">
    <property type="entry name" value="L domain-like"/>
    <property type="match status" value="2"/>
</dbReference>
<feature type="compositionally biased region" description="Basic and acidic residues" evidence="3">
    <location>
        <begin position="326"/>
        <end position="336"/>
    </location>
</feature>
<dbReference type="Proteomes" id="UP000654370">
    <property type="component" value="Unassembled WGS sequence"/>
</dbReference>
<comment type="caution">
    <text evidence="4">The sequence shown here is derived from an EMBL/GenBank/DDBJ whole genome shotgun (WGS) entry which is preliminary data.</text>
</comment>
<dbReference type="InterPro" id="IPR052574">
    <property type="entry name" value="CDIRP"/>
</dbReference>
<feature type="compositionally biased region" description="Low complexity" evidence="3">
    <location>
        <begin position="576"/>
        <end position="589"/>
    </location>
</feature>
<feature type="region of interest" description="Disordered" evidence="3">
    <location>
        <begin position="861"/>
        <end position="895"/>
    </location>
</feature>
<dbReference type="PROSITE" id="PS51450">
    <property type="entry name" value="LRR"/>
    <property type="match status" value="4"/>
</dbReference>
<feature type="compositionally biased region" description="Basic and acidic residues" evidence="3">
    <location>
        <begin position="344"/>
        <end position="361"/>
    </location>
</feature>
<dbReference type="InterPro" id="IPR001611">
    <property type="entry name" value="Leu-rich_rpt"/>
</dbReference>
<dbReference type="SMART" id="SM00365">
    <property type="entry name" value="LRR_SD22"/>
    <property type="match status" value="6"/>
</dbReference>
<sequence>APLTTYLRPISRISGKMQNGDNILSSDKNQSESVTGEQEDLQQNQQTQQKPQRTPAFANQLPPSVSQQRVKPKRSTNALHLLFLEAGKLANLYIKYILRSLCQKNENEIISLAKDRKKLWAEFKSFANAQILEEAKEAIFPELTEKGREALSDVSPENEIIEMRFDEHEAIERSFEDAMAELRYDHYEDLGSRQSKSESDTADDEKSEAIVKGDNYPEALPTIFRIWDQHSYRRSGRDNSESRSDWSYEGNGVGGKYRMNRSTAGRPGYPPRHAPYYPPPGPRSRDGYRRGPSPNRDYRDRPERDDYYRERRYDDRRPPLSPPGSEFRRWSRDDRGPPPPAARYDSRDRDGYGRPSDDRYPSRVPARGPSPTREPRVTMGPVHPNLSGRPSKSTYEAAPVPITQQKTPEVPVESNYGYGNGYQNASAAYNSGYYGQYQNQNVGSMYGSQQAVYPAYQGQGASAQQQQWPQQFMPPLPMNSFASRDYEMSGTAIRSQAPFNGQRKSIHVLSGHNSPPDKNNVRRTTGQRLKKDTAVRSTLRSTTKVRPEKTRNAIPAVVDTLQVRMPAPQDTNTPTSSLSSSANEISSPEGSEDLSNFSLNGSLGKKMADILLEQGALSSDQDIAGSTDELVSPVWLPSKESSTIHIKDDADNSRAPLVDNGACDPTNKGYNNGVHQFLADRENDDWTPTSLQAGKSSGLDFDVKKAKNDGDAVSLEQQQVRELVEKLKKAISSHSICEKDSATNLDSNLSPDYFKLGSSHQLSSSIWSETNPIPSDISEEGSLANSYEIPSLPELDRPTLPSRQSSDADINAIWVKDQENAPIAWLSRHTKEMSNQVQSAGYACPVPTEFLPKAEIVEASAEVETTTQSEVSDASQWDENIPPSDIPSSASANYDDDRYSSQLVKHGQVDVNGHDVDKDVTATFSPVDGDDCKNSSVDHSIMSDSSALLQEENAAATYEKSSIIDSNTESSPENIVQTQTRPPRRIMHRHTYSFSRDVSLAANNVIDNAAHSEEVIQSQSVSVSFNKQYTPIEKDPIARAFHRIVTTQNAEDRDDESQNGKITTREELLEGALISQEASRDTSLTTIVDHLARLKPFQEWCQIRYLDLSHQNLSMVSGLRDCVPALEILNISHNAITHIERLPTKLQQLKAHHNRLTNCSGFSALQELSYINVSDNLLESLGELKTLRCLREMHAENNIISTWDGIRQLKMLTKLNLSCNRLRTMDFSKSSLSSLEFLNLAFNRIERLEGLKLLHMIKKDELVNFFSLDHNEIKWINIYQPTRRLELLRLSFNRLRVLDASSFPSVKTLYLDDNQLMSVKNLSAMASLESFSMRDQGGHKVNFEVKDLKRVRKLFLSGNPLPNLSEFHHFEHLEYLELCSVQLQTLPTDFSFQFPHLIVLYLGGNYLTDITPLSGCSSLQKLVLIDNRLDDVHSLTKTLKQLPSLYFLDLRLNTLTSKYYATLSNPTGPSKDLITHYLSYEHDMKWSENDLIFNRCMPDLWRGKRDEYRASILKACRKIKSLDGIKFDKDEYIQAKKLLKTQSKPELRRKTKRIPAVPYNEI</sequence>
<dbReference type="Pfam" id="PF13855">
    <property type="entry name" value="LRR_8"/>
    <property type="match status" value="1"/>
</dbReference>
<feature type="compositionally biased region" description="Polar residues" evidence="3">
    <location>
        <begin position="535"/>
        <end position="544"/>
    </location>
</feature>
<feature type="region of interest" description="Disordered" evidence="3">
    <location>
        <begin position="190"/>
        <end position="214"/>
    </location>
</feature>
<feature type="compositionally biased region" description="Polar residues" evidence="3">
    <location>
        <begin position="511"/>
        <end position="527"/>
    </location>
</feature>
<dbReference type="GO" id="GO:1902412">
    <property type="term" value="P:regulation of mitotic cytokinesis"/>
    <property type="evidence" value="ECO:0007669"/>
    <property type="project" value="TreeGrafter"/>
</dbReference>
<dbReference type="GO" id="GO:0031028">
    <property type="term" value="P:septation initiation signaling"/>
    <property type="evidence" value="ECO:0007669"/>
    <property type="project" value="TreeGrafter"/>
</dbReference>
<feature type="non-terminal residue" evidence="4">
    <location>
        <position position="1"/>
    </location>
</feature>
<dbReference type="SMART" id="SM00369">
    <property type="entry name" value="LRR_TYP"/>
    <property type="match status" value="7"/>
</dbReference>
<accession>A0A8H7PQE0</accession>
<dbReference type="SMART" id="SM00364">
    <property type="entry name" value="LRR_BAC"/>
    <property type="match status" value="5"/>
</dbReference>
<keyword evidence="2" id="KW-0677">Repeat</keyword>
<dbReference type="GO" id="GO:0061499">
    <property type="term" value="C:outer plaque of mitotic spindle pole body"/>
    <property type="evidence" value="ECO:0007669"/>
    <property type="project" value="TreeGrafter"/>
</dbReference>
<name>A0A8H7PQE0_MORIS</name>
<feature type="compositionally biased region" description="Polar residues" evidence="3">
    <location>
        <begin position="16"/>
        <end position="36"/>
    </location>
</feature>
<feature type="compositionally biased region" description="Pro residues" evidence="3">
    <location>
        <begin position="268"/>
        <end position="282"/>
    </location>
</feature>
<reference evidence="4" key="1">
    <citation type="submission" date="2020-12" db="EMBL/GenBank/DDBJ databases">
        <title>Metabolic potential, ecology and presence of endohyphal bacteria is reflected in genomic diversity of Mucoromycotina.</title>
        <authorList>
            <person name="Muszewska A."/>
            <person name="Okrasinska A."/>
            <person name="Steczkiewicz K."/>
            <person name="Drgas O."/>
            <person name="Orlowska M."/>
            <person name="Perlinska-Lenart U."/>
            <person name="Aleksandrzak-Piekarczyk T."/>
            <person name="Szatraj K."/>
            <person name="Zielenkiewicz U."/>
            <person name="Pilsyk S."/>
            <person name="Malc E."/>
            <person name="Mieczkowski P."/>
            <person name="Kruszewska J.S."/>
            <person name="Biernat P."/>
            <person name="Pawlowska J."/>
        </authorList>
    </citation>
    <scope>NUCLEOTIDE SEQUENCE</scope>
    <source>
        <strain evidence="4">WA0000067209</strain>
    </source>
</reference>
<feature type="compositionally biased region" description="Basic and acidic residues" evidence="3">
    <location>
        <begin position="190"/>
        <end position="199"/>
    </location>
</feature>
<protein>
    <submittedName>
        <fullName evidence="4">Uncharacterized protein</fullName>
    </submittedName>
</protein>
<evidence type="ECO:0000256" key="1">
    <source>
        <dbReference type="ARBA" id="ARBA00022614"/>
    </source>
</evidence>
<evidence type="ECO:0000313" key="4">
    <source>
        <dbReference type="EMBL" id="KAG2178166.1"/>
    </source>
</evidence>
<feature type="region of interest" description="Disordered" evidence="3">
    <location>
        <begin position="16"/>
        <end position="71"/>
    </location>
</feature>
<dbReference type="EMBL" id="JAEPQZ010000008">
    <property type="protein sequence ID" value="KAG2178166.1"/>
    <property type="molecule type" value="Genomic_DNA"/>
</dbReference>
<feature type="region of interest" description="Disordered" evidence="3">
    <location>
        <begin position="506"/>
        <end position="547"/>
    </location>
</feature>
<feature type="compositionally biased region" description="Basic and acidic residues" evidence="3">
    <location>
        <begin position="296"/>
        <end position="318"/>
    </location>
</feature>
<gene>
    <name evidence="4" type="ORF">INT43_003419</name>
</gene>
<dbReference type="InterPro" id="IPR032675">
    <property type="entry name" value="LRR_dom_sf"/>
</dbReference>
<keyword evidence="5" id="KW-1185">Reference proteome</keyword>
<dbReference type="PANTHER" id="PTHR47566:SF1">
    <property type="entry name" value="PROTEIN NUD1"/>
    <property type="match status" value="1"/>
</dbReference>
<evidence type="ECO:0000256" key="2">
    <source>
        <dbReference type="ARBA" id="ARBA00022737"/>
    </source>
</evidence>
<feature type="region of interest" description="Disordered" evidence="3">
    <location>
        <begin position="564"/>
        <end position="597"/>
    </location>
</feature>
<feature type="compositionally biased region" description="Low complexity" evidence="3">
    <location>
        <begin position="41"/>
        <end position="52"/>
    </location>
</feature>